<dbReference type="Proteomes" id="UP000663880">
    <property type="component" value="Unassembled WGS sequence"/>
</dbReference>
<keyword evidence="1" id="KW-0812">Transmembrane</keyword>
<dbReference type="SUPFAM" id="SSF56672">
    <property type="entry name" value="DNA/RNA polymerases"/>
    <property type="match status" value="1"/>
</dbReference>
<accession>A0A821NHR8</accession>
<dbReference type="AlphaFoldDB" id="A0A821NHR8"/>
<evidence type="ECO:0008006" key="4">
    <source>
        <dbReference type="Google" id="ProtNLM"/>
    </source>
</evidence>
<keyword evidence="1" id="KW-0472">Membrane</keyword>
<name>A0A821NHR8_9NEOP</name>
<evidence type="ECO:0000313" key="3">
    <source>
        <dbReference type="Proteomes" id="UP000663880"/>
    </source>
</evidence>
<protein>
    <recommendedName>
        <fullName evidence="4">Reverse transcriptase domain-containing protein</fullName>
    </recommendedName>
</protein>
<dbReference type="InterPro" id="IPR043502">
    <property type="entry name" value="DNA/RNA_pol_sf"/>
</dbReference>
<feature type="transmembrane region" description="Helical" evidence="1">
    <location>
        <begin position="783"/>
        <end position="801"/>
    </location>
</feature>
<comment type="caution">
    <text evidence="2">The sequence shown here is derived from an EMBL/GenBank/DDBJ whole genome shotgun (WGS) entry which is preliminary data.</text>
</comment>
<keyword evidence="3" id="KW-1185">Reference proteome</keyword>
<dbReference type="PANTHER" id="PTHR47510">
    <property type="entry name" value="REVERSE TRANSCRIPTASE DOMAIN-CONTAINING PROTEIN"/>
    <property type="match status" value="1"/>
</dbReference>
<dbReference type="OrthoDB" id="10056483at2759"/>
<organism evidence="2 3">
    <name type="scientific">Pieris macdunnoughi</name>
    <dbReference type="NCBI Taxonomy" id="345717"/>
    <lineage>
        <taxon>Eukaryota</taxon>
        <taxon>Metazoa</taxon>
        <taxon>Ecdysozoa</taxon>
        <taxon>Arthropoda</taxon>
        <taxon>Hexapoda</taxon>
        <taxon>Insecta</taxon>
        <taxon>Pterygota</taxon>
        <taxon>Neoptera</taxon>
        <taxon>Endopterygota</taxon>
        <taxon>Lepidoptera</taxon>
        <taxon>Glossata</taxon>
        <taxon>Ditrysia</taxon>
        <taxon>Papilionoidea</taxon>
        <taxon>Pieridae</taxon>
        <taxon>Pierinae</taxon>
        <taxon>Pieris</taxon>
    </lineage>
</organism>
<evidence type="ECO:0000313" key="2">
    <source>
        <dbReference type="EMBL" id="CAF4785713.1"/>
    </source>
</evidence>
<evidence type="ECO:0000256" key="1">
    <source>
        <dbReference type="SAM" id="Phobius"/>
    </source>
</evidence>
<dbReference type="GO" id="GO:0071897">
    <property type="term" value="P:DNA biosynthetic process"/>
    <property type="evidence" value="ECO:0007669"/>
    <property type="project" value="UniProtKB-ARBA"/>
</dbReference>
<dbReference type="EMBL" id="CAJOBZ010000004">
    <property type="protein sequence ID" value="CAF4785713.1"/>
    <property type="molecule type" value="Genomic_DNA"/>
</dbReference>
<dbReference type="CDD" id="cd01650">
    <property type="entry name" value="RT_nLTR_like"/>
    <property type="match status" value="1"/>
</dbReference>
<keyword evidence="1" id="KW-1133">Transmembrane helix</keyword>
<reference evidence="2" key="1">
    <citation type="submission" date="2021-02" db="EMBL/GenBank/DDBJ databases">
        <authorList>
            <person name="Steward A R."/>
        </authorList>
    </citation>
    <scope>NUCLEOTIDE SEQUENCE</scope>
</reference>
<gene>
    <name evidence="2" type="ORF">PMACD_LOCUS2593</name>
</gene>
<proteinExistence type="predicted"/>
<dbReference type="PANTHER" id="PTHR47510:SF3">
    <property type="entry name" value="ENDO_EXONUCLEASE_PHOSPHATASE DOMAIN-CONTAINING PROTEIN"/>
    <property type="match status" value="1"/>
</dbReference>
<dbReference type="PRINTS" id="PR01345">
    <property type="entry name" value="CERVTRCPTASE"/>
</dbReference>
<sequence length="899" mass="103167">MSRRSCFGCGEEREDTSPIQIYSDSKNVNKKRGARSKAADEAFERPEYDFILFSEFRDFTFEVLKQLDNQAKALKQLCRKYNIAVSHHEREYICACCASQSVGINTKQNEDKLAYAEVICNNIKKKGSKTTHKNLNKKEARKPALISEVAGDLRVSNQTTTTTTSLIPSASQTVLNGRNPEILRGRNVESLEIRATQRKKHLHIWRLSLDTTEEKLTSYIKGICGIEVDVKVIKIKSKKVKEYASFIVTVSESVYEKLYSPEVWPVNTECCQWFWFRKPKNKTEETVKRLKPSRYSNYRKYCYPEWYTKEIISDLQLKAKLHKKYKCTNSPNDYRDFSACSARIKLNIKLAFECYEERIQNNLVNDPKSFWLYIRARNSNSAHQNSILKNGEVLSDADCAAEFAAYFYSVFSRETARLNVEEAMAAGTGSGSYVHVPELTSAQVRDALVRLKPKRSAGPDGIPAYIMRDCRSILAEPLAYLFNLCLDNGYFPDCWKITRVIPIPKSERKDSVEAYRPVAILSTPAKIFEGALHKNILKQVEPYLSDCQRGFRPLRSTSSNLLNAINYVIPIMDAGLQVDAAYFDYRKAFDVVDNDILLSKLASIGFTPKLLHFFANYLKDNDLKLLLSIQEVDDCEHLQGDIDRVCEWSNKNKLQLNIDKCAMVTFSRAKMPRHHEYNVSGVLLKRETSVRDLGVRVDAQLNFRNHVVDICKKAYARMGFVLRRATTFTNIKAISSLNNALGRSMLECNSSVWAPQEAKYCLMLERIQKKFTRYLYSRLYGVYPYYPLMYPTLFVLGMVGYNKLETRRDLQLAYYVVKVLRGVVCNPSVLQELGFLVPMGYVRRRRPRLFAIPRARTSLLHRSPLSKTLRLLNAVSDTIDIFICSQSEFTVAILCILCV</sequence>